<dbReference type="HOGENOM" id="CLU_2675949_0_0_1"/>
<reference evidence="2" key="2">
    <citation type="submission" date="2018-02" db="UniProtKB">
        <authorList>
            <consortium name="EnsemblPlants"/>
        </authorList>
    </citation>
    <scope>IDENTIFICATION</scope>
    <source>
        <strain evidence="2">Williams 82</strain>
    </source>
</reference>
<protein>
    <submittedName>
        <fullName evidence="1 2">Uncharacterized protein</fullName>
    </submittedName>
</protein>
<evidence type="ECO:0000313" key="2">
    <source>
        <dbReference type="EnsemblPlants" id="KRH24885"/>
    </source>
</evidence>
<reference evidence="1" key="3">
    <citation type="submission" date="2018-07" db="EMBL/GenBank/DDBJ databases">
        <title>WGS assembly of Glycine max.</title>
        <authorList>
            <person name="Schmutz J."/>
            <person name="Cannon S."/>
            <person name="Schlueter J."/>
            <person name="Ma J."/>
            <person name="Mitros T."/>
            <person name="Nelson W."/>
            <person name="Hyten D."/>
            <person name="Song Q."/>
            <person name="Thelen J."/>
            <person name="Cheng J."/>
            <person name="Xu D."/>
            <person name="Hellsten U."/>
            <person name="May G."/>
            <person name="Yu Y."/>
            <person name="Sakurai T."/>
            <person name="Umezawa T."/>
            <person name="Bhattacharyya M."/>
            <person name="Sandhu D."/>
            <person name="Valliyodan B."/>
            <person name="Lindquist E."/>
            <person name="Peto M."/>
            <person name="Grant D."/>
            <person name="Shu S."/>
            <person name="Goodstein D."/>
            <person name="Barry K."/>
            <person name="Futrell-Griggs M."/>
            <person name="Abernathy B."/>
            <person name="Du J."/>
            <person name="Tian Z."/>
            <person name="Zhu L."/>
            <person name="Gill N."/>
            <person name="Joshi T."/>
            <person name="Libault M."/>
            <person name="Sethuraman A."/>
            <person name="Zhang X."/>
            <person name="Shinozaki K."/>
            <person name="Nguyen H."/>
            <person name="Wing R."/>
            <person name="Cregan P."/>
            <person name="Specht J."/>
            <person name="Grimwood J."/>
            <person name="Rokhsar D."/>
            <person name="Stacey G."/>
            <person name="Shoemaker R."/>
            <person name="Jackson S."/>
        </authorList>
    </citation>
    <scope>NUCLEOTIDE SEQUENCE</scope>
    <source>
        <tissue evidence="1">Callus</tissue>
    </source>
</reference>
<sequence>MGVDFGVAFIRHWTLQLQRQAFVPWFSKGSYQWQTRLKRKTPRPLNSRGKGQKVKEEIEKHDKEIYRFSSVKVIY</sequence>
<evidence type="ECO:0000313" key="3">
    <source>
        <dbReference type="Proteomes" id="UP000008827"/>
    </source>
</evidence>
<proteinExistence type="predicted"/>
<dbReference type="EMBL" id="CM000845">
    <property type="protein sequence ID" value="KRH24885.1"/>
    <property type="molecule type" value="Genomic_DNA"/>
</dbReference>
<dbReference type="InParanoid" id="K7LTF1"/>
<reference evidence="1 2" key="1">
    <citation type="journal article" date="2010" name="Nature">
        <title>Genome sequence of the palaeopolyploid soybean.</title>
        <authorList>
            <person name="Schmutz J."/>
            <person name="Cannon S.B."/>
            <person name="Schlueter J."/>
            <person name="Ma J."/>
            <person name="Mitros T."/>
            <person name="Nelson W."/>
            <person name="Hyten D.L."/>
            <person name="Song Q."/>
            <person name="Thelen J.J."/>
            <person name="Cheng J."/>
            <person name="Xu D."/>
            <person name="Hellsten U."/>
            <person name="May G.D."/>
            <person name="Yu Y."/>
            <person name="Sakurai T."/>
            <person name="Umezawa T."/>
            <person name="Bhattacharyya M.K."/>
            <person name="Sandhu D."/>
            <person name="Valliyodan B."/>
            <person name="Lindquist E."/>
            <person name="Peto M."/>
            <person name="Grant D."/>
            <person name="Shu S."/>
            <person name="Goodstein D."/>
            <person name="Barry K."/>
            <person name="Futrell-Griggs M."/>
            <person name="Abernathy B."/>
            <person name="Du J."/>
            <person name="Tian Z."/>
            <person name="Zhu L."/>
            <person name="Gill N."/>
            <person name="Joshi T."/>
            <person name="Libault M."/>
            <person name="Sethuraman A."/>
            <person name="Zhang X.-C."/>
            <person name="Shinozaki K."/>
            <person name="Nguyen H.T."/>
            <person name="Wing R.A."/>
            <person name="Cregan P."/>
            <person name="Specht J."/>
            <person name="Grimwood J."/>
            <person name="Rokhsar D."/>
            <person name="Stacey G."/>
            <person name="Shoemaker R.C."/>
            <person name="Jackson S.A."/>
        </authorList>
    </citation>
    <scope>NUCLEOTIDE SEQUENCE</scope>
    <source>
        <strain evidence="2">cv. Williams 82</strain>
        <tissue evidence="1">Callus</tissue>
    </source>
</reference>
<dbReference type="PaxDb" id="3847-GLYMA12G07345.1"/>
<keyword evidence="3" id="KW-1185">Reference proteome</keyword>
<dbReference type="Proteomes" id="UP000008827">
    <property type="component" value="Chromosome 12"/>
</dbReference>
<name>K7LTF1_SOYBN</name>
<accession>K7LTF1</accession>
<gene>
    <name evidence="1" type="ORF">GLYMA_12G068600</name>
</gene>
<dbReference type="EnsemblPlants" id="KRH24885">
    <property type="protein sequence ID" value="KRH24885"/>
    <property type="gene ID" value="GLYMA_12G068600"/>
</dbReference>
<dbReference type="AlphaFoldDB" id="K7LTF1"/>
<dbReference type="Gramene" id="KRH24885">
    <property type="protein sequence ID" value="KRH24885"/>
    <property type="gene ID" value="GLYMA_12G068600"/>
</dbReference>
<organism evidence="1">
    <name type="scientific">Glycine max</name>
    <name type="common">Soybean</name>
    <name type="synonym">Glycine hispida</name>
    <dbReference type="NCBI Taxonomy" id="3847"/>
    <lineage>
        <taxon>Eukaryota</taxon>
        <taxon>Viridiplantae</taxon>
        <taxon>Streptophyta</taxon>
        <taxon>Embryophyta</taxon>
        <taxon>Tracheophyta</taxon>
        <taxon>Spermatophyta</taxon>
        <taxon>Magnoliopsida</taxon>
        <taxon>eudicotyledons</taxon>
        <taxon>Gunneridae</taxon>
        <taxon>Pentapetalae</taxon>
        <taxon>rosids</taxon>
        <taxon>fabids</taxon>
        <taxon>Fabales</taxon>
        <taxon>Fabaceae</taxon>
        <taxon>Papilionoideae</taxon>
        <taxon>50 kb inversion clade</taxon>
        <taxon>NPAAA clade</taxon>
        <taxon>indigoferoid/millettioid clade</taxon>
        <taxon>Phaseoleae</taxon>
        <taxon>Glycine</taxon>
        <taxon>Glycine subgen. Soja</taxon>
    </lineage>
</organism>
<evidence type="ECO:0000313" key="1">
    <source>
        <dbReference type="EMBL" id="KRH24885.1"/>
    </source>
</evidence>